<gene>
    <name evidence="5 9" type="primary">hutG</name>
    <name evidence="9" type="ORF">ACFOOG_00945</name>
</gene>
<feature type="binding site" evidence="5">
    <location>
        <position position="257"/>
    </location>
    <ligand>
        <name>Mn(2+)</name>
        <dbReference type="ChEBI" id="CHEBI:29035"/>
        <label>2</label>
    </ligand>
</feature>
<proteinExistence type="inferred from homology"/>
<dbReference type="PROSITE" id="PS51409">
    <property type="entry name" value="ARGINASE_2"/>
    <property type="match status" value="1"/>
</dbReference>
<keyword evidence="4 5" id="KW-0464">Manganese</keyword>
<evidence type="ECO:0000256" key="1">
    <source>
        <dbReference type="ARBA" id="ARBA00022723"/>
    </source>
</evidence>
<dbReference type="InterPro" id="IPR023696">
    <property type="entry name" value="Ureohydrolase_dom_sf"/>
</dbReference>
<evidence type="ECO:0000313" key="9">
    <source>
        <dbReference type="EMBL" id="MFC3851383.1"/>
    </source>
</evidence>
<evidence type="ECO:0000256" key="6">
    <source>
        <dbReference type="NCBIfam" id="TIGR01227"/>
    </source>
</evidence>
<comment type="catalytic activity">
    <reaction evidence="5">
        <text>N-formimidoyl-L-glutamate + H2O = formamide + L-glutamate</text>
        <dbReference type="Rhea" id="RHEA:22492"/>
        <dbReference type="ChEBI" id="CHEBI:15377"/>
        <dbReference type="ChEBI" id="CHEBI:16397"/>
        <dbReference type="ChEBI" id="CHEBI:29985"/>
        <dbReference type="ChEBI" id="CHEBI:58928"/>
        <dbReference type="EC" id="3.5.3.8"/>
    </reaction>
</comment>
<dbReference type="PROSITE" id="PS01053">
    <property type="entry name" value="ARGINASE_1"/>
    <property type="match status" value="1"/>
</dbReference>
<evidence type="ECO:0000256" key="5">
    <source>
        <dbReference type="HAMAP-Rule" id="MF_00737"/>
    </source>
</evidence>
<keyword evidence="3 5" id="KW-0369">Histidine metabolism</keyword>
<comment type="cofactor">
    <cofactor evidence="5">
        <name>Mn(2+)</name>
        <dbReference type="ChEBI" id="CHEBI:29035"/>
    </cofactor>
    <text evidence="5">Binds 2 manganese ions per subunit.</text>
</comment>
<comment type="similarity">
    <text evidence="5 7 8">Belongs to the arginase family.</text>
</comment>
<dbReference type="EC" id="3.5.3.8" evidence="5 6"/>
<dbReference type="InterPro" id="IPR006035">
    <property type="entry name" value="Ureohydrolase"/>
</dbReference>
<dbReference type="InterPro" id="IPR005923">
    <property type="entry name" value="HutG"/>
</dbReference>
<dbReference type="PIRSF" id="PIRSF036979">
    <property type="entry name" value="Arginase"/>
    <property type="match status" value="1"/>
</dbReference>
<evidence type="ECO:0000256" key="7">
    <source>
        <dbReference type="PROSITE-ProRule" id="PRU00742"/>
    </source>
</evidence>
<feature type="binding site" evidence="5">
    <location>
        <position position="165"/>
    </location>
    <ligand>
        <name>Mn(2+)</name>
        <dbReference type="ChEBI" id="CHEBI:29035"/>
        <label>2</label>
    </ligand>
</feature>
<feature type="binding site" evidence="5">
    <location>
        <position position="133"/>
    </location>
    <ligand>
        <name>Mn(2+)</name>
        <dbReference type="ChEBI" id="CHEBI:29035"/>
        <label>1</label>
    </ligand>
</feature>
<organism evidence="9 10">
    <name type="scientific">Saccharospirillum mangrovi</name>
    <dbReference type="NCBI Taxonomy" id="2161747"/>
    <lineage>
        <taxon>Bacteria</taxon>
        <taxon>Pseudomonadati</taxon>
        <taxon>Pseudomonadota</taxon>
        <taxon>Gammaproteobacteria</taxon>
        <taxon>Oceanospirillales</taxon>
        <taxon>Saccharospirillaceae</taxon>
        <taxon>Saccharospirillum</taxon>
    </lineage>
</organism>
<dbReference type="RefSeq" id="WP_380692531.1">
    <property type="nucleotide sequence ID" value="NZ_JBHRYR010000002.1"/>
</dbReference>
<feature type="binding site" evidence="5">
    <location>
        <position position="257"/>
    </location>
    <ligand>
        <name>Mn(2+)</name>
        <dbReference type="ChEBI" id="CHEBI:29035"/>
        <label>1</label>
    </ligand>
</feature>
<comment type="caution">
    <text evidence="9">The sequence shown here is derived from an EMBL/GenBank/DDBJ whole genome shotgun (WGS) entry which is preliminary data.</text>
</comment>
<dbReference type="PANTHER" id="PTHR11358:SF35">
    <property type="entry name" value="FORMIMIDOYLGLUTAMASE"/>
    <property type="match status" value="1"/>
</dbReference>
<feature type="binding site" evidence="5">
    <location>
        <position position="165"/>
    </location>
    <ligand>
        <name>Mn(2+)</name>
        <dbReference type="ChEBI" id="CHEBI:29035"/>
        <label>1</label>
    </ligand>
</feature>
<evidence type="ECO:0000256" key="3">
    <source>
        <dbReference type="ARBA" id="ARBA00022808"/>
    </source>
</evidence>
<feature type="binding site" evidence="5">
    <location>
        <position position="167"/>
    </location>
    <ligand>
        <name>Mn(2+)</name>
        <dbReference type="ChEBI" id="CHEBI:29035"/>
        <label>2</label>
    </ligand>
</feature>
<dbReference type="HAMAP" id="MF_00737">
    <property type="entry name" value="Formimidoylglutam"/>
    <property type="match status" value="1"/>
</dbReference>
<comment type="pathway">
    <text evidence="5">Amino-acid degradation; L-histidine degradation into L-glutamate; L-glutamate from N-formimidoyl-L-glutamate (hydrolase route): step 1/1.</text>
</comment>
<dbReference type="InterPro" id="IPR020855">
    <property type="entry name" value="Ureohydrolase_Mn_BS"/>
</dbReference>
<evidence type="ECO:0000256" key="8">
    <source>
        <dbReference type="RuleBase" id="RU003684"/>
    </source>
</evidence>
<reference evidence="10" key="1">
    <citation type="journal article" date="2019" name="Int. J. Syst. Evol. Microbiol.">
        <title>The Global Catalogue of Microorganisms (GCM) 10K type strain sequencing project: providing services to taxonomists for standard genome sequencing and annotation.</title>
        <authorList>
            <consortium name="The Broad Institute Genomics Platform"/>
            <consortium name="The Broad Institute Genome Sequencing Center for Infectious Disease"/>
            <person name="Wu L."/>
            <person name="Ma J."/>
        </authorList>
    </citation>
    <scope>NUCLEOTIDE SEQUENCE [LARGE SCALE GENOMIC DNA]</scope>
    <source>
        <strain evidence="10">IBRC 10765</strain>
    </source>
</reference>
<dbReference type="SUPFAM" id="SSF52768">
    <property type="entry name" value="Arginase/deacetylase"/>
    <property type="match status" value="1"/>
</dbReference>
<name>A0ABV7ZUF4_9GAMM</name>
<dbReference type="Gene3D" id="3.40.800.10">
    <property type="entry name" value="Ureohydrolase domain"/>
    <property type="match status" value="1"/>
</dbReference>
<dbReference type="PRINTS" id="PR00116">
    <property type="entry name" value="ARGINASE"/>
</dbReference>
<dbReference type="PANTHER" id="PTHR11358">
    <property type="entry name" value="ARGINASE/AGMATINASE"/>
    <property type="match status" value="1"/>
</dbReference>
<keyword evidence="10" id="KW-1185">Reference proteome</keyword>
<dbReference type="CDD" id="cd09988">
    <property type="entry name" value="Formimidoylglutamase"/>
    <property type="match status" value="1"/>
</dbReference>
<evidence type="ECO:0000256" key="2">
    <source>
        <dbReference type="ARBA" id="ARBA00022801"/>
    </source>
</evidence>
<feature type="binding site" evidence="5">
    <location>
        <position position="169"/>
    </location>
    <ligand>
        <name>Mn(2+)</name>
        <dbReference type="ChEBI" id="CHEBI:29035"/>
        <label>1</label>
    </ligand>
</feature>
<comment type="function">
    <text evidence="5">Catalyzes the conversion of N-formimidoyl-L-glutamate to L-glutamate and formamide.</text>
</comment>
<evidence type="ECO:0000313" key="10">
    <source>
        <dbReference type="Proteomes" id="UP001595617"/>
    </source>
</evidence>
<keyword evidence="2 5" id="KW-0378">Hydrolase</keyword>
<feature type="binding site" evidence="5">
    <location>
        <position position="259"/>
    </location>
    <ligand>
        <name>Mn(2+)</name>
        <dbReference type="ChEBI" id="CHEBI:29035"/>
        <label>2</label>
    </ligand>
</feature>
<sequence length="328" mass="35972">MVKRQHKAISVSVDRGPLMNLWRGRIDAEPNSERWHQVVQPLQADSEPGIAVIGFASDVGVKRNQGRIGAQEGPEVLRKVLGNLPVHHASPVYEVGDVECLNEDLDSAQRRLAHTIACTLQNGHFPIVLGGGHEVAFGSWLGLAQFLSDMEGPGATPRIGIINFDAHFDLRSFDVQASSGTPFLQIATQCKEHGWPFQYACLGVSRAANTRALFERAADLNVWVREDHVMTVTQLPEITQQLDAFMANCDHLYLTIDLDAFPASVAPGVSAPAPRGIGLDVVEPLIGRIRDSGKLRLLDVAELNPHFDVDYHTARVAARLIHWATLNQ</sequence>
<dbReference type="GO" id="GO:0050415">
    <property type="term" value="F:formimidoylglutamase activity"/>
    <property type="evidence" value="ECO:0007669"/>
    <property type="project" value="UniProtKB-EC"/>
</dbReference>
<evidence type="ECO:0000256" key="4">
    <source>
        <dbReference type="ARBA" id="ARBA00023211"/>
    </source>
</evidence>
<protein>
    <recommendedName>
        <fullName evidence="5 6">Formimidoylglutamase</fullName>
        <ecNumber evidence="5 6">3.5.3.8</ecNumber>
    </recommendedName>
    <alternativeName>
        <fullName evidence="5">Formiminoglutamase</fullName>
    </alternativeName>
    <alternativeName>
        <fullName evidence="5">Formiminoglutamate hydrolase</fullName>
    </alternativeName>
</protein>
<dbReference type="Proteomes" id="UP001595617">
    <property type="component" value="Unassembled WGS sequence"/>
</dbReference>
<dbReference type="NCBIfam" id="TIGR01227">
    <property type="entry name" value="hutG"/>
    <property type="match status" value="1"/>
</dbReference>
<accession>A0ABV7ZUF4</accession>
<keyword evidence="1 5" id="KW-0479">Metal-binding</keyword>
<dbReference type="EMBL" id="JBHRYR010000002">
    <property type="protein sequence ID" value="MFC3851383.1"/>
    <property type="molecule type" value="Genomic_DNA"/>
</dbReference>
<dbReference type="Pfam" id="PF00491">
    <property type="entry name" value="Arginase"/>
    <property type="match status" value="1"/>
</dbReference>